<gene>
    <name evidence="1" type="ORF">SM757_04370</name>
</gene>
<dbReference type="EMBL" id="JAXOJX010000004">
    <property type="protein sequence ID" value="MDZ5455800.1"/>
    <property type="molecule type" value="Genomic_DNA"/>
</dbReference>
<organism evidence="1 2">
    <name type="scientific">Azohydromonas lata</name>
    <dbReference type="NCBI Taxonomy" id="45677"/>
    <lineage>
        <taxon>Bacteria</taxon>
        <taxon>Pseudomonadati</taxon>
        <taxon>Pseudomonadota</taxon>
        <taxon>Betaproteobacteria</taxon>
        <taxon>Burkholderiales</taxon>
        <taxon>Sphaerotilaceae</taxon>
        <taxon>Azohydromonas</taxon>
    </lineage>
</organism>
<proteinExistence type="predicted"/>
<accession>A0ABU5I9M5</accession>
<comment type="caution">
    <text evidence="1">The sequence shown here is derived from an EMBL/GenBank/DDBJ whole genome shotgun (WGS) entry which is preliminary data.</text>
</comment>
<dbReference type="RefSeq" id="WP_322464489.1">
    <property type="nucleotide sequence ID" value="NZ_JAXOJX010000004.1"/>
</dbReference>
<name>A0ABU5I9M5_9BURK</name>
<keyword evidence="2" id="KW-1185">Reference proteome</keyword>
<dbReference type="Proteomes" id="UP001293718">
    <property type="component" value="Unassembled WGS sequence"/>
</dbReference>
<reference evidence="1 2" key="1">
    <citation type="submission" date="2023-11" db="EMBL/GenBank/DDBJ databases">
        <title>Draft genome of Azohydromonas lata strain H1 (DSM1123), a polyhydroxyalkanoate producer.</title>
        <authorList>
            <person name="Traversa D."/>
            <person name="D'Addabbo P."/>
            <person name="Pazzani C."/>
            <person name="Manzari C."/>
            <person name="Chiara M."/>
            <person name="Scrascia M."/>
        </authorList>
    </citation>
    <scope>NUCLEOTIDE SEQUENCE [LARGE SCALE GENOMIC DNA]</scope>
    <source>
        <strain evidence="1 2">H1</strain>
    </source>
</reference>
<evidence type="ECO:0000313" key="2">
    <source>
        <dbReference type="Proteomes" id="UP001293718"/>
    </source>
</evidence>
<protein>
    <recommendedName>
        <fullName evidence="3">Antitoxin VbhA domain-containing protein</fullName>
    </recommendedName>
</protein>
<sequence length="65" mass="7295">MNSSTLLPSTAHRPPPGYEAAMADIERRALRGELTLAQARQEVFTVRERFAVEPFLAARWAAIKQ</sequence>
<evidence type="ECO:0008006" key="3">
    <source>
        <dbReference type="Google" id="ProtNLM"/>
    </source>
</evidence>
<evidence type="ECO:0000313" key="1">
    <source>
        <dbReference type="EMBL" id="MDZ5455800.1"/>
    </source>
</evidence>